<keyword evidence="2" id="KW-1185">Reference proteome</keyword>
<dbReference type="EMBL" id="QNUK01000187">
    <property type="protein sequence ID" value="KAF5898798.1"/>
    <property type="molecule type" value="Genomic_DNA"/>
</dbReference>
<accession>A0A8J4U3C6</accession>
<dbReference type="OrthoDB" id="26681at2759"/>
<evidence type="ECO:0000313" key="2">
    <source>
        <dbReference type="Proteomes" id="UP000727407"/>
    </source>
</evidence>
<feature type="non-terminal residue" evidence="1">
    <location>
        <position position="1"/>
    </location>
</feature>
<feature type="non-terminal residue" evidence="1">
    <location>
        <position position="55"/>
    </location>
</feature>
<gene>
    <name evidence="1" type="primary">lyst</name>
    <name evidence="1" type="ORF">DAT39_011512</name>
</gene>
<evidence type="ECO:0000313" key="1">
    <source>
        <dbReference type="EMBL" id="KAF5898798.1"/>
    </source>
</evidence>
<dbReference type="AlphaFoldDB" id="A0A8J4U3C6"/>
<reference evidence="1" key="1">
    <citation type="submission" date="2020-07" db="EMBL/GenBank/DDBJ databases">
        <title>Clarias magur genome sequencing, assembly and annotation.</title>
        <authorList>
            <person name="Kushwaha B."/>
            <person name="Kumar R."/>
            <person name="Das P."/>
            <person name="Joshi C.G."/>
            <person name="Kumar D."/>
            <person name="Nagpure N.S."/>
            <person name="Pandey M."/>
            <person name="Agarwal S."/>
            <person name="Srivastava S."/>
            <person name="Singh M."/>
            <person name="Sahoo L."/>
            <person name="Jayasankar P."/>
            <person name="Meher P.K."/>
            <person name="Koringa P.G."/>
            <person name="Iquebal M.A."/>
            <person name="Das S.P."/>
            <person name="Bit A."/>
            <person name="Patnaik S."/>
            <person name="Patel N."/>
            <person name="Shah T.M."/>
            <person name="Hinsu A."/>
            <person name="Jena J.K."/>
        </authorList>
    </citation>
    <scope>NUCLEOTIDE SEQUENCE</scope>
    <source>
        <strain evidence="1">CIFAMagur01</strain>
        <tissue evidence="1">Testis</tissue>
    </source>
</reference>
<organism evidence="1 2">
    <name type="scientific">Clarias magur</name>
    <name type="common">Asian catfish</name>
    <name type="synonym">Macropteronotus magur</name>
    <dbReference type="NCBI Taxonomy" id="1594786"/>
    <lineage>
        <taxon>Eukaryota</taxon>
        <taxon>Metazoa</taxon>
        <taxon>Chordata</taxon>
        <taxon>Craniata</taxon>
        <taxon>Vertebrata</taxon>
        <taxon>Euteleostomi</taxon>
        <taxon>Actinopterygii</taxon>
        <taxon>Neopterygii</taxon>
        <taxon>Teleostei</taxon>
        <taxon>Ostariophysi</taxon>
        <taxon>Siluriformes</taxon>
        <taxon>Clariidae</taxon>
        <taxon>Clarias</taxon>
    </lineage>
</organism>
<sequence length="55" mass="6237">ISQNDYRLLVCDIQQLLVAVTIHACSSSGSQYFRIIEDLITLLGFMQGSKVYRTQ</sequence>
<dbReference type="Proteomes" id="UP000727407">
    <property type="component" value="Unassembled WGS sequence"/>
</dbReference>
<proteinExistence type="predicted"/>
<comment type="caution">
    <text evidence="1">The sequence shown here is derived from an EMBL/GenBank/DDBJ whole genome shotgun (WGS) entry which is preliminary data.</text>
</comment>
<name>A0A8J4U3C6_CLAMG</name>
<protein>
    <submittedName>
        <fullName evidence="1">Lysosomal-trafficking regulator isoform X1</fullName>
    </submittedName>
</protein>